<reference evidence="19" key="1">
    <citation type="journal article" date="2020" name="MBio">
        <title>Horizontal gene transfer to a defensive symbiont with a reduced genome amongst a multipartite beetle microbiome.</title>
        <authorList>
            <person name="Waterworth S.C."/>
            <person name="Florez L.V."/>
            <person name="Rees E.R."/>
            <person name="Hertweck C."/>
            <person name="Kaltenpoth M."/>
            <person name="Kwan J.C."/>
        </authorList>
    </citation>
    <scope>NUCLEOTIDE SEQUENCE [LARGE SCALE GENOMIC DNA]</scope>
</reference>
<dbReference type="FunFam" id="2.170.130.10:FF:000001">
    <property type="entry name" value="Catecholate siderophore TonB-dependent receptor"/>
    <property type="match status" value="1"/>
</dbReference>
<dbReference type="NCBIfam" id="TIGR01783">
    <property type="entry name" value="TonB-siderophor"/>
    <property type="match status" value="1"/>
</dbReference>
<evidence type="ECO:0000256" key="7">
    <source>
        <dbReference type="ARBA" id="ARBA00022729"/>
    </source>
</evidence>
<dbReference type="Gene3D" id="2.170.130.10">
    <property type="entry name" value="TonB-dependent receptor, plug domain"/>
    <property type="match status" value="1"/>
</dbReference>
<comment type="caution">
    <text evidence="18">The sequence shown here is derived from an EMBL/GenBank/DDBJ whole genome shotgun (WGS) entry which is preliminary data.</text>
</comment>
<dbReference type="Gene3D" id="3.55.50.30">
    <property type="match status" value="1"/>
</dbReference>
<accession>A0A7V8FSV3</accession>
<dbReference type="Proteomes" id="UP000461670">
    <property type="component" value="Unassembled WGS sequence"/>
</dbReference>
<dbReference type="AlphaFoldDB" id="A0A7V8FSV3"/>
<evidence type="ECO:0000256" key="2">
    <source>
        <dbReference type="ARBA" id="ARBA00009810"/>
    </source>
</evidence>
<comment type="similarity">
    <text evidence="2 14 15">Belongs to the TonB-dependent receptor family.</text>
</comment>
<dbReference type="Pfam" id="PF00593">
    <property type="entry name" value="TonB_dep_Rec_b-barrel"/>
    <property type="match status" value="1"/>
</dbReference>
<dbReference type="InterPro" id="IPR000531">
    <property type="entry name" value="Beta-barrel_TonB"/>
</dbReference>
<keyword evidence="9" id="KW-0406">Ion transport</keyword>
<name>A0A7V8FSV3_9BURK</name>
<evidence type="ECO:0000313" key="18">
    <source>
        <dbReference type="EMBL" id="KAF1024093.1"/>
    </source>
</evidence>
<dbReference type="SMART" id="SM00965">
    <property type="entry name" value="STN"/>
    <property type="match status" value="1"/>
</dbReference>
<keyword evidence="5" id="KW-0410">Iron transport</keyword>
<evidence type="ECO:0000256" key="4">
    <source>
        <dbReference type="ARBA" id="ARBA00022452"/>
    </source>
</evidence>
<dbReference type="InterPro" id="IPR010105">
    <property type="entry name" value="TonB_sidphr_rcpt"/>
</dbReference>
<dbReference type="Gene3D" id="2.40.170.20">
    <property type="entry name" value="TonB-dependent receptor, beta-barrel domain"/>
    <property type="match status" value="1"/>
</dbReference>
<evidence type="ECO:0000256" key="3">
    <source>
        <dbReference type="ARBA" id="ARBA00022448"/>
    </source>
</evidence>
<keyword evidence="6 14" id="KW-0812">Transmembrane</keyword>
<keyword evidence="13 14" id="KW-0998">Cell outer membrane</keyword>
<evidence type="ECO:0000313" key="19">
    <source>
        <dbReference type="Proteomes" id="UP000461670"/>
    </source>
</evidence>
<organism evidence="18 19">
    <name type="scientific">Paracidovorax wautersii</name>
    <dbReference type="NCBI Taxonomy" id="1177982"/>
    <lineage>
        <taxon>Bacteria</taxon>
        <taxon>Pseudomonadati</taxon>
        <taxon>Pseudomonadota</taxon>
        <taxon>Betaproteobacteria</taxon>
        <taxon>Burkholderiales</taxon>
        <taxon>Comamonadaceae</taxon>
        <taxon>Paracidovorax</taxon>
    </lineage>
</organism>
<feature type="region of interest" description="Disordered" evidence="16">
    <location>
        <begin position="1"/>
        <end position="24"/>
    </location>
</feature>
<dbReference type="PANTHER" id="PTHR32552:SF68">
    <property type="entry name" value="FERRICHROME OUTER MEMBRANE TRANSPORTER_PHAGE RECEPTOR"/>
    <property type="match status" value="1"/>
</dbReference>
<proteinExistence type="inferred from homology"/>
<dbReference type="InterPro" id="IPR037066">
    <property type="entry name" value="Plug_dom_sf"/>
</dbReference>
<evidence type="ECO:0000256" key="13">
    <source>
        <dbReference type="ARBA" id="ARBA00023237"/>
    </source>
</evidence>
<keyword evidence="10 15" id="KW-0798">TonB box</keyword>
<dbReference type="PROSITE" id="PS52016">
    <property type="entry name" value="TONB_DEPENDENT_REC_3"/>
    <property type="match status" value="1"/>
</dbReference>
<dbReference type="InterPro" id="IPR011662">
    <property type="entry name" value="Secretin/TonB_short_N"/>
</dbReference>
<dbReference type="Pfam" id="PF07660">
    <property type="entry name" value="STN"/>
    <property type="match status" value="1"/>
</dbReference>
<gene>
    <name evidence="18" type="primary">bfrD_1</name>
    <name evidence="18" type="ORF">GAK30_00113</name>
</gene>
<keyword evidence="7" id="KW-0732">Signal</keyword>
<evidence type="ECO:0000256" key="8">
    <source>
        <dbReference type="ARBA" id="ARBA00023004"/>
    </source>
</evidence>
<dbReference type="SUPFAM" id="SSF56935">
    <property type="entry name" value="Porins"/>
    <property type="match status" value="1"/>
</dbReference>
<evidence type="ECO:0000259" key="17">
    <source>
        <dbReference type="SMART" id="SM00965"/>
    </source>
</evidence>
<evidence type="ECO:0000256" key="12">
    <source>
        <dbReference type="ARBA" id="ARBA00023170"/>
    </source>
</evidence>
<keyword evidence="8" id="KW-0408">Iron</keyword>
<keyword evidence="4 14" id="KW-1134">Transmembrane beta strand</keyword>
<evidence type="ECO:0000256" key="15">
    <source>
        <dbReference type="RuleBase" id="RU003357"/>
    </source>
</evidence>
<dbReference type="InterPro" id="IPR039426">
    <property type="entry name" value="TonB-dep_rcpt-like"/>
</dbReference>
<feature type="domain" description="Secretin/TonB short N-terminal" evidence="17">
    <location>
        <begin position="104"/>
        <end position="154"/>
    </location>
</feature>
<dbReference type="EMBL" id="WNDQ01000001">
    <property type="protein sequence ID" value="KAF1024093.1"/>
    <property type="molecule type" value="Genomic_DNA"/>
</dbReference>
<evidence type="ECO:0000256" key="6">
    <source>
        <dbReference type="ARBA" id="ARBA00022692"/>
    </source>
</evidence>
<dbReference type="Pfam" id="PF07715">
    <property type="entry name" value="Plug"/>
    <property type="match status" value="1"/>
</dbReference>
<evidence type="ECO:0000256" key="16">
    <source>
        <dbReference type="SAM" id="MobiDB-lite"/>
    </source>
</evidence>
<evidence type="ECO:0000256" key="10">
    <source>
        <dbReference type="ARBA" id="ARBA00023077"/>
    </source>
</evidence>
<dbReference type="InterPro" id="IPR036942">
    <property type="entry name" value="Beta-barrel_TonB_sf"/>
</dbReference>
<comment type="subcellular location">
    <subcellularLocation>
        <location evidence="1 14">Cell outer membrane</location>
        <topology evidence="1 14">Multi-pass membrane protein</topology>
    </subcellularLocation>
</comment>
<dbReference type="GO" id="GO:0015344">
    <property type="term" value="F:siderophore uptake transmembrane transporter activity"/>
    <property type="evidence" value="ECO:0007669"/>
    <property type="project" value="TreeGrafter"/>
</dbReference>
<dbReference type="GO" id="GO:0015891">
    <property type="term" value="P:siderophore transport"/>
    <property type="evidence" value="ECO:0007669"/>
    <property type="project" value="InterPro"/>
</dbReference>
<dbReference type="PANTHER" id="PTHR32552">
    <property type="entry name" value="FERRICHROME IRON RECEPTOR-RELATED"/>
    <property type="match status" value="1"/>
</dbReference>
<evidence type="ECO:0000256" key="9">
    <source>
        <dbReference type="ARBA" id="ARBA00023065"/>
    </source>
</evidence>
<evidence type="ECO:0000256" key="1">
    <source>
        <dbReference type="ARBA" id="ARBA00004571"/>
    </source>
</evidence>
<evidence type="ECO:0000256" key="14">
    <source>
        <dbReference type="PROSITE-ProRule" id="PRU01360"/>
    </source>
</evidence>
<keyword evidence="12 18" id="KW-0675">Receptor</keyword>
<keyword evidence="3 14" id="KW-0813">Transport</keyword>
<sequence>MGLENDETPDRRGRSTQPQPCLRTSPAKIFFMTTPTPPARARLARLAAVHPLALAACFALGGVSLGAQAQTPPEAGLAATARDYDIAPGPLGPALSALAGQAGVTLSFTPAQTQGLATPGLRGRYTVEQGFERLLAGTPLAVRRGAAGYTLGPRAAAAPAAPGPAGATLGEVRVTAAAGGDDTAYNTVRSSGATKTATALRDVPQTMDVVPQQVIRDQGATSMQDVLRNVAGVGLNHGDGQRDQVSIRGFTSIGDQFVDGFRDDAMYFRDLSNIERVEVIKGPAAVLYGRGSSGGLVNRVTKQPGLDVTDVALSVGSWAAKRGEFDVGRVASEQWSWRMTGAVEDGNSYRSQQFLKRQTVSPSVRWQPSAATSLTLQADWLHDERVTDFGVPATRGRPVNVDPSTYYGSANARDADTSTSRVSSLTATFNHRFSDSLRLRNALRYYRYTLDRQNTLPAGTTNDAAGTVALTRSGVDRFEHGVFNQTELVQTLRTGGLQHEILYGVELGQQNKDALSYSDGTVATVSVWNPVLPVVPLDGGGPLTGSALNRYLTRGLYVQDQVTLSPQWKVLAGLRYDRFGQRTDNRMPGKSDFSRNDATWSPRAGVVWQPSRTQSYYASVSRSYQPSAEMFALTAANAALKPERTTNYEVGAKLDWLDGALSTTASLFQLERTDIKTTDPAAPTQLIPVGTQRTRGLELSATGELRPGTQAWLSYAFLDTRITQSTATDAGQPVQGKRATLTPRHSLSLWLTQAVGGDWTVGGGASYVGDRFANPGNTVTLPSYVVFDAMVQRRLGRATTLQLNLRNLLDRRYIVSGHGTSPNLNLPGAPRNATLTLRHSF</sequence>
<protein>
    <submittedName>
        <fullName evidence="18">Putative TonB-dependent receptor BfrD</fullName>
    </submittedName>
</protein>
<dbReference type="GO" id="GO:0038023">
    <property type="term" value="F:signaling receptor activity"/>
    <property type="evidence" value="ECO:0007669"/>
    <property type="project" value="InterPro"/>
</dbReference>
<dbReference type="CDD" id="cd01347">
    <property type="entry name" value="ligand_gated_channel"/>
    <property type="match status" value="1"/>
</dbReference>
<evidence type="ECO:0000256" key="5">
    <source>
        <dbReference type="ARBA" id="ARBA00022496"/>
    </source>
</evidence>
<keyword evidence="11 14" id="KW-0472">Membrane</keyword>
<dbReference type="InterPro" id="IPR012910">
    <property type="entry name" value="Plug_dom"/>
</dbReference>
<evidence type="ECO:0000256" key="11">
    <source>
        <dbReference type="ARBA" id="ARBA00023136"/>
    </source>
</evidence>
<dbReference type="GO" id="GO:0009279">
    <property type="term" value="C:cell outer membrane"/>
    <property type="evidence" value="ECO:0007669"/>
    <property type="project" value="UniProtKB-SubCell"/>
</dbReference>